<feature type="compositionally biased region" description="Low complexity" evidence="2">
    <location>
        <begin position="257"/>
        <end position="268"/>
    </location>
</feature>
<feature type="region of interest" description="Disordered" evidence="2">
    <location>
        <begin position="566"/>
        <end position="614"/>
    </location>
</feature>
<keyword evidence="4" id="KW-1185">Reference proteome</keyword>
<feature type="coiled-coil region" evidence="1">
    <location>
        <begin position="348"/>
        <end position="469"/>
    </location>
</feature>
<reference evidence="4" key="2">
    <citation type="submission" date="2017-12" db="EMBL/GenBank/DDBJ databases">
        <title>Genome sequence of the Bar-tailed Godwit (Limosa lapponica baueri).</title>
        <authorList>
            <person name="Lima N.C.B."/>
            <person name="Parody-Merino A.M."/>
            <person name="Battley P.F."/>
            <person name="Fidler A.E."/>
            <person name="Prosdocimi F."/>
        </authorList>
    </citation>
    <scope>NUCLEOTIDE SEQUENCE [LARGE SCALE GENOMIC DNA]</scope>
</reference>
<dbReference type="OrthoDB" id="9215760at2759"/>
<dbReference type="GO" id="GO:0007283">
    <property type="term" value="P:spermatogenesis"/>
    <property type="evidence" value="ECO:0007669"/>
    <property type="project" value="TreeGrafter"/>
</dbReference>
<feature type="compositionally biased region" description="Basic residues" evidence="2">
    <location>
        <begin position="605"/>
        <end position="614"/>
    </location>
</feature>
<evidence type="ECO:0000256" key="1">
    <source>
        <dbReference type="SAM" id="Coils"/>
    </source>
</evidence>
<feature type="region of interest" description="Disordered" evidence="2">
    <location>
        <begin position="81"/>
        <end position="129"/>
    </location>
</feature>
<dbReference type="AlphaFoldDB" id="A0A2I0U045"/>
<sequence>MSSAFAGTHAEVHVKHKAGCSRAEDLSTADQAEGEAGRTGAEMQPDPAAQPGRGGQPPAAGGSSEAAKNCTLAVRECPKCGTSREVPAPLGQPEGPCGGLQRLEEATSGQSSSIQQLQQETETWQPQGQRQALVLEPQQGEPQACQDTEQQELEPAQVLALILQLHLDFFRGKNRERLDQLQQQECAVEQKLQELAFLMQQYQVVMSKEQKDEAVQTEVTSYIAAHSRADTSSSILKEECTELFDQKPWGRAGEGNASQPPLSQAAQAWSTLQHTEERPCSSMGKGTPCEANCQVEDELQAVQKQAGSSKAEQAQSREVAARLQAELSQWQWKQQLTLEQALKHMHAASHAQEKLQKSQEQLQALREQLRAQEEQSQGLRCSLARLQEELGATHSQGQQSLQQLSRAKETIKDLRQEVASNRKHLAELLQQVHDTATLQAELAQAQQDKAKQEEKIIAYEEERQQLHWELRKLQGSQEQSKQEVETLRSSHALACSDSSRLHKEKELVLVNISQYVKEQMQSNEKLGHKIQRQMAQSTELTSEKEHLQDTQGRMQEENTYFTARTHEQHHKYGQPKTLQGNNLTVPAPHDSAGLPPPTTHLQDKKQRKTKQGLD</sequence>
<evidence type="ECO:0000256" key="2">
    <source>
        <dbReference type="SAM" id="MobiDB-lite"/>
    </source>
</evidence>
<feature type="compositionally biased region" description="Low complexity" evidence="2">
    <location>
        <begin position="44"/>
        <end position="62"/>
    </location>
</feature>
<dbReference type="EMBL" id="KZ506494">
    <property type="protein sequence ID" value="PKU39411.1"/>
    <property type="molecule type" value="Genomic_DNA"/>
</dbReference>
<dbReference type="PANTHER" id="PTHR18881:SF2">
    <property type="entry name" value="POLYAMINE-MODULATED FACTOR 1-BINDING PROTEIN 1"/>
    <property type="match status" value="1"/>
</dbReference>
<proteinExistence type="predicted"/>
<accession>A0A2I0U045</accession>
<dbReference type="InterPro" id="IPR037391">
    <property type="entry name" value="PMF1-bd"/>
</dbReference>
<evidence type="ECO:0000313" key="4">
    <source>
        <dbReference type="Proteomes" id="UP000233556"/>
    </source>
</evidence>
<name>A0A2I0U045_LIMLA</name>
<keyword evidence="1" id="KW-0175">Coiled coil</keyword>
<protein>
    <submittedName>
        <fullName evidence="3">Polyamine-modulated factor 1-binding protein 1 isoform x1</fullName>
    </submittedName>
</protein>
<feature type="compositionally biased region" description="Polar residues" evidence="2">
    <location>
        <begin position="120"/>
        <end position="129"/>
    </location>
</feature>
<feature type="region of interest" description="Disordered" evidence="2">
    <location>
        <begin position="1"/>
        <end position="67"/>
    </location>
</feature>
<dbReference type="Proteomes" id="UP000233556">
    <property type="component" value="Unassembled WGS sequence"/>
</dbReference>
<gene>
    <name evidence="3" type="ORF">llap_10290</name>
</gene>
<reference evidence="4" key="1">
    <citation type="submission" date="2017-11" db="EMBL/GenBank/DDBJ databases">
        <authorList>
            <person name="Lima N.C."/>
            <person name="Parody-Merino A.M."/>
            <person name="Battley P.F."/>
            <person name="Fidler A.E."/>
            <person name="Prosdocimi F."/>
        </authorList>
    </citation>
    <scope>NUCLEOTIDE SEQUENCE [LARGE SCALE GENOMIC DNA]</scope>
</reference>
<feature type="region of interest" description="Disordered" evidence="2">
    <location>
        <begin position="533"/>
        <end position="553"/>
    </location>
</feature>
<organism evidence="3 4">
    <name type="scientific">Limosa lapponica baueri</name>
    <dbReference type="NCBI Taxonomy" id="1758121"/>
    <lineage>
        <taxon>Eukaryota</taxon>
        <taxon>Metazoa</taxon>
        <taxon>Chordata</taxon>
        <taxon>Craniata</taxon>
        <taxon>Vertebrata</taxon>
        <taxon>Euteleostomi</taxon>
        <taxon>Archelosauria</taxon>
        <taxon>Archosauria</taxon>
        <taxon>Dinosauria</taxon>
        <taxon>Saurischia</taxon>
        <taxon>Theropoda</taxon>
        <taxon>Coelurosauria</taxon>
        <taxon>Aves</taxon>
        <taxon>Neognathae</taxon>
        <taxon>Neoaves</taxon>
        <taxon>Charadriiformes</taxon>
        <taxon>Scolopacidae</taxon>
        <taxon>Limosa</taxon>
    </lineage>
</organism>
<feature type="compositionally biased region" description="Low complexity" evidence="2">
    <location>
        <begin position="108"/>
        <end position="119"/>
    </location>
</feature>
<dbReference type="PANTHER" id="PTHR18881">
    <property type="entry name" value="POLYAMINE-MODULATED FACTOR 1-BINDING PROTEIN 1-RELATED"/>
    <property type="match status" value="1"/>
</dbReference>
<feature type="region of interest" description="Disordered" evidence="2">
    <location>
        <begin position="250"/>
        <end position="286"/>
    </location>
</feature>
<dbReference type="Gene3D" id="1.10.287.1490">
    <property type="match status" value="1"/>
</dbReference>
<evidence type="ECO:0000313" key="3">
    <source>
        <dbReference type="EMBL" id="PKU39411.1"/>
    </source>
</evidence>